<proteinExistence type="predicted"/>
<evidence type="ECO:0000313" key="1">
    <source>
        <dbReference type="EMBL" id="KAH7666191.1"/>
    </source>
</evidence>
<evidence type="ECO:0000313" key="2">
    <source>
        <dbReference type="Proteomes" id="UP000827976"/>
    </source>
</evidence>
<dbReference type="EMBL" id="CM037023">
    <property type="protein sequence ID" value="KAH7666191.1"/>
    <property type="molecule type" value="Genomic_DNA"/>
</dbReference>
<keyword evidence="2" id="KW-1185">Reference proteome</keyword>
<gene>
    <name evidence="1" type="ORF">IHE45_13G085000</name>
</gene>
<dbReference type="Proteomes" id="UP000827976">
    <property type="component" value="Chromosome 13"/>
</dbReference>
<reference evidence="2" key="1">
    <citation type="journal article" date="2022" name="Nat. Commun.">
        <title>Chromosome evolution and the genetic basis of agronomically important traits in greater yam.</title>
        <authorList>
            <person name="Bredeson J.V."/>
            <person name="Lyons J.B."/>
            <person name="Oniyinde I.O."/>
            <person name="Okereke N.R."/>
            <person name="Kolade O."/>
            <person name="Nnabue I."/>
            <person name="Nwadili C.O."/>
            <person name="Hribova E."/>
            <person name="Parker M."/>
            <person name="Nwogha J."/>
            <person name="Shu S."/>
            <person name="Carlson J."/>
            <person name="Kariba R."/>
            <person name="Muthemba S."/>
            <person name="Knop K."/>
            <person name="Barton G.J."/>
            <person name="Sherwood A.V."/>
            <person name="Lopez-Montes A."/>
            <person name="Asiedu R."/>
            <person name="Jamnadass R."/>
            <person name="Muchugi A."/>
            <person name="Goodstein D."/>
            <person name="Egesi C.N."/>
            <person name="Featherston J."/>
            <person name="Asfaw A."/>
            <person name="Simpson G.G."/>
            <person name="Dolezel J."/>
            <person name="Hendre P.S."/>
            <person name="Van Deynze A."/>
            <person name="Kumar P.L."/>
            <person name="Obidiegwu J.E."/>
            <person name="Bhattacharjee R."/>
            <person name="Rokhsar D.S."/>
        </authorList>
    </citation>
    <scope>NUCLEOTIDE SEQUENCE [LARGE SCALE GENOMIC DNA]</scope>
    <source>
        <strain evidence="2">cv. TDa95/00328</strain>
    </source>
</reference>
<accession>A0ACB7UZ57</accession>
<comment type="caution">
    <text evidence="1">The sequence shown here is derived from an EMBL/GenBank/DDBJ whole genome shotgun (WGS) entry which is preliminary data.</text>
</comment>
<protein>
    <submittedName>
        <fullName evidence="1">DNase I-like protein</fullName>
    </submittedName>
</protein>
<name>A0ACB7UZ57_DIOAL</name>
<organism evidence="1 2">
    <name type="scientific">Dioscorea alata</name>
    <name type="common">Purple yam</name>
    <dbReference type="NCBI Taxonomy" id="55571"/>
    <lineage>
        <taxon>Eukaryota</taxon>
        <taxon>Viridiplantae</taxon>
        <taxon>Streptophyta</taxon>
        <taxon>Embryophyta</taxon>
        <taxon>Tracheophyta</taxon>
        <taxon>Spermatophyta</taxon>
        <taxon>Magnoliopsida</taxon>
        <taxon>Liliopsida</taxon>
        <taxon>Dioscoreales</taxon>
        <taxon>Dioscoreaceae</taxon>
        <taxon>Dioscorea</taxon>
    </lineage>
</organism>
<sequence length="278" mass="31760">MANPKLNKDSKTNQVTIMGNKIPAKAHTGGTSDKNQSDFQGDSSLFSTEPGGRLNILMKQLNMAKRWAGRAKCLPCQKIWMILSWNIRGLNNPLKQSEVKYLIVRNKVVILGILETRVKEQNMNIGRKNLKLPGWELIQNYSSDDSGRIWILFDPNKVNISVVKSGMEFIHCREEWGNKVFLWTYTYGSYEMAVRKALWQEIGWTSSDVELPWLIQGDFNAVLSNADRAGGNPVDLLAANDFQECLLKSNLLEIQTVGPRFTWTNNQEEDRRILRKID</sequence>